<evidence type="ECO:0000256" key="3">
    <source>
        <dbReference type="ARBA" id="ARBA00022840"/>
    </source>
</evidence>
<reference evidence="5 6" key="1">
    <citation type="submission" date="2019-03" db="EMBL/GenBank/DDBJ databases">
        <title>Subsurface microbial communities from deep shales in Ohio and West Virginia, USA.</title>
        <authorList>
            <person name="Wrighton K."/>
        </authorList>
    </citation>
    <scope>NUCLEOTIDE SEQUENCE [LARGE SCALE GENOMIC DNA]</scope>
    <source>
        <strain evidence="5 6">MA284_T2</strain>
    </source>
</reference>
<dbReference type="Gene3D" id="3.40.50.300">
    <property type="entry name" value="P-loop containing nucleotide triphosphate hydrolases"/>
    <property type="match status" value="1"/>
</dbReference>
<protein>
    <submittedName>
        <fullName evidence="5">Type IV pilus assembly protein PilB</fullName>
    </submittedName>
</protein>
<dbReference type="SUPFAM" id="SSF52540">
    <property type="entry name" value="P-loop containing nucleoside triphosphate hydrolases"/>
    <property type="match status" value="1"/>
</dbReference>
<proteinExistence type="inferred from homology"/>
<evidence type="ECO:0000313" key="5">
    <source>
        <dbReference type="EMBL" id="TDO92271.1"/>
    </source>
</evidence>
<sequence length="554" mass="63402">MQNFCEYLNNKYHFSPAVWTKLKFFAKNKKTKLVIDYLKKEKIITETKLLQAMSSYFELELFCNSKIKLAKNNALALKLSQVKKDQILIINQSSKLISFGSIYPPDLFLEEKLKFKFKSRIKFYLMSENEFKEAENFIYSSYFQVNQQELLEDLGDFKKIDSRDIDSLKNIVEDAPVVKLLNKILTEAISLNASDIHLEQKENQFKVRYRIDGILKSYYNLPAEIAAAVISRIKIISAMDITVRHLPQDGKMEFKFQETDYDIRTSVVPTVYGEKAVLRLLLRNEKLLTVKELNFNSCNYERFKKIFSFNSGIILLSGPTGSGKTTTLFSILNQLATESNNIITVENPVEYKLELLNQIEINEAQGLNFPMILRSILRQDPDIIMIGEIRDQETAEIAVRAAVTGHLVLSTIHTIDSISAVSRLIEMGIPSYLISSTLNAVVAQRLLRKLCSECSQKTKLSQQDKKIFHQEKIDYIYQAAGCSNCDDGYKGRTPAAEILLINDQLRKLISQRADYSLLKKEALASGMLTLTNSALQKMKKGITTREEVMRVIEF</sequence>
<dbReference type="Pfam" id="PF00437">
    <property type="entry name" value="T2SSE"/>
    <property type="match status" value="1"/>
</dbReference>
<dbReference type="GO" id="GO:0005886">
    <property type="term" value="C:plasma membrane"/>
    <property type="evidence" value="ECO:0007669"/>
    <property type="project" value="TreeGrafter"/>
</dbReference>
<dbReference type="SMART" id="SM00382">
    <property type="entry name" value="AAA"/>
    <property type="match status" value="1"/>
</dbReference>
<dbReference type="Gene3D" id="3.30.450.90">
    <property type="match status" value="1"/>
</dbReference>
<dbReference type="InterPro" id="IPR003593">
    <property type="entry name" value="AAA+_ATPase"/>
</dbReference>
<dbReference type="PANTHER" id="PTHR30258:SF1">
    <property type="entry name" value="PROTEIN TRANSPORT PROTEIN HOFB HOMOLOG"/>
    <property type="match status" value="1"/>
</dbReference>
<comment type="caution">
    <text evidence="5">The sequence shown here is derived from an EMBL/GenBank/DDBJ whole genome shotgun (WGS) entry which is preliminary data.</text>
</comment>
<accession>A0A4R6LUC3</accession>
<dbReference type="CDD" id="cd01129">
    <property type="entry name" value="PulE-GspE-like"/>
    <property type="match status" value="1"/>
</dbReference>
<dbReference type="GO" id="GO:0016887">
    <property type="term" value="F:ATP hydrolysis activity"/>
    <property type="evidence" value="ECO:0007669"/>
    <property type="project" value="TreeGrafter"/>
</dbReference>
<dbReference type="AlphaFoldDB" id="A0A4R6LUC3"/>
<dbReference type="InterPro" id="IPR037257">
    <property type="entry name" value="T2SS_E_N_sf"/>
</dbReference>
<gene>
    <name evidence="5" type="ORF">DFR79_10684</name>
</gene>
<evidence type="ECO:0000313" key="6">
    <source>
        <dbReference type="Proteomes" id="UP000295064"/>
    </source>
</evidence>
<dbReference type="InterPro" id="IPR001482">
    <property type="entry name" value="T2SS/T4SS_dom"/>
</dbReference>
<comment type="similarity">
    <text evidence="1">Belongs to the GSP E family.</text>
</comment>
<dbReference type="OrthoDB" id="9808272at2"/>
<dbReference type="GO" id="GO:0005524">
    <property type="term" value="F:ATP binding"/>
    <property type="evidence" value="ECO:0007669"/>
    <property type="project" value="UniProtKB-KW"/>
</dbReference>
<dbReference type="EMBL" id="SNWX01000006">
    <property type="protein sequence ID" value="TDO92271.1"/>
    <property type="molecule type" value="Genomic_DNA"/>
</dbReference>
<dbReference type="PANTHER" id="PTHR30258">
    <property type="entry name" value="TYPE II SECRETION SYSTEM PROTEIN GSPE-RELATED"/>
    <property type="match status" value="1"/>
</dbReference>
<evidence type="ECO:0000256" key="1">
    <source>
        <dbReference type="ARBA" id="ARBA00006611"/>
    </source>
</evidence>
<name>A0A4R6LUC3_9FIRM</name>
<dbReference type="InterPro" id="IPR027417">
    <property type="entry name" value="P-loop_NTPase"/>
</dbReference>
<keyword evidence="2" id="KW-0547">Nucleotide-binding</keyword>
<dbReference type="RefSeq" id="WP_133514515.1">
    <property type="nucleotide sequence ID" value="NZ_SNWX01000006.1"/>
</dbReference>
<dbReference type="SUPFAM" id="SSF160246">
    <property type="entry name" value="EspE N-terminal domain-like"/>
    <property type="match status" value="1"/>
</dbReference>
<dbReference type="Proteomes" id="UP000295064">
    <property type="component" value="Unassembled WGS sequence"/>
</dbReference>
<keyword evidence="3" id="KW-0067">ATP-binding</keyword>
<evidence type="ECO:0000256" key="2">
    <source>
        <dbReference type="ARBA" id="ARBA00022741"/>
    </source>
</evidence>
<dbReference type="PROSITE" id="PS00662">
    <property type="entry name" value="T2SP_E"/>
    <property type="match status" value="1"/>
</dbReference>
<evidence type="ECO:0000259" key="4">
    <source>
        <dbReference type="PROSITE" id="PS00662"/>
    </source>
</evidence>
<organism evidence="5 6">
    <name type="scientific">Halanaerobium saccharolyticum</name>
    <dbReference type="NCBI Taxonomy" id="43595"/>
    <lineage>
        <taxon>Bacteria</taxon>
        <taxon>Bacillati</taxon>
        <taxon>Bacillota</taxon>
        <taxon>Clostridia</taxon>
        <taxon>Halanaerobiales</taxon>
        <taxon>Halanaerobiaceae</taxon>
        <taxon>Halanaerobium</taxon>
    </lineage>
</organism>
<feature type="domain" description="Bacterial type II secretion system protein E" evidence="4">
    <location>
        <begin position="377"/>
        <end position="391"/>
    </location>
</feature>